<sequence length="77" mass="8839">MQDNPQLKFYERQKGLLFNVKPQDIDTAGYWRLNNRKVKANAKPIAYVVSGRGGTRNGTKFLTHFVAAYHITQTEII</sequence>
<proteinExistence type="predicted"/>
<accession>A0A7X3F4V5</accession>
<name>A0A7X3F4V5_9PSED</name>
<dbReference type="Proteomes" id="UP000440965">
    <property type="component" value="Unassembled WGS sequence"/>
</dbReference>
<comment type="caution">
    <text evidence="1">The sequence shown here is derived from an EMBL/GenBank/DDBJ whole genome shotgun (WGS) entry which is preliminary data.</text>
</comment>
<protein>
    <submittedName>
        <fullName evidence="1">Uncharacterized protein</fullName>
    </submittedName>
</protein>
<organism evidence="1 2">
    <name type="scientific">Pseudomonas monteilii</name>
    <dbReference type="NCBI Taxonomy" id="76759"/>
    <lineage>
        <taxon>Bacteria</taxon>
        <taxon>Pseudomonadati</taxon>
        <taxon>Pseudomonadota</taxon>
        <taxon>Gammaproteobacteria</taxon>
        <taxon>Pseudomonadales</taxon>
        <taxon>Pseudomonadaceae</taxon>
        <taxon>Pseudomonas</taxon>
    </lineage>
</organism>
<evidence type="ECO:0000313" key="1">
    <source>
        <dbReference type="EMBL" id="MVF51316.1"/>
    </source>
</evidence>
<reference evidence="1 2" key="1">
    <citation type="submission" date="2019-10" db="EMBL/GenBank/DDBJ databases">
        <title>XDR Pseudomonas monteilii producing IMP-16 from LCR.</title>
        <authorList>
            <person name="Ballaben A."/>
            <person name="Doi Y."/>
        </authorList>
    </citation>
    <scope>NUCLEOTIDE SEQUENCE [LARGE SCALE GENOMIC DNA]</scope>
    <source>
        <strain evidence="1 2">597/14</strain>
    </source>
</reference>
<dbReference type="EMBL" id="WEIK01000018">
    <property type="protein sequence ID" value="MVF51316.1"/>
    <property type="molecule type" value="Genomic_DNA"/>
</dbReference>
<gene>
    <name evidence="1" type="ORF">F9Z43_18790</name>
</gene>
<dbReference type="AlphaFoldDB" id="A0A7X3F4V5"/>
<evidence type="ECO:0000313" key="2">
    <source>
        <dbReference type="Proteomes" id="UP000440965"/>
    </source>
</evidence>
<dbReference type="RefSeq" id="WP_131727727.1">
    <property type="nucleotide sequence ID" value="NZ_WEIK01000018.1"/>
</dbReference>